<keyword evidence="6 8" id="KW-0092">Biotin</keyword>
<keyword evidence="2 8" id="KW-0444">Lipid biosynthesis</keyword>
<evidence type="ECO:0000256" key="9">
    <source>
        <dbReference type="SAM" id="MobiDB-lite"/>
    </source>
</evidence>
<dbReference type="SUPFAM" id="SSF51230">
    <property type="entry name" value="Single hybrid motif"/>
    <property type="match status" value="1"/>
</dbReference>
<evidence type="ECO:0000313" key="11">
    <source>
        <dbReference type="EMBL" id="MBF6358030.1"/>
    </source>
</evidence>
<dbReference type="EMBL" id="JADLQN010000009">
    <property type="protein sequence ID" value="MBF6358030.1"/>
    <property type="molecule type" value="Genomic_DNA"/>
</dbReference>
<keyword evidence="4 8" id="KW-0443">Lipid metabolism</keyword>
<comment type="function">
    <text evidence="8">This protein is a component of the acetyl coenzyme A carboxylase complex; first, biotin carboxylase catalyzes the carboxylation of the carrier protein and then the transcarboxylase transfers the carboxyl group to form malonyl-CoA.</text>
</comment>
<evidence type="ECO:0000313" key="12">
    <source>
        <dbReference type="Proteomes" id="UP000707731"/>
    </source>
</evidence>
<evidence type="ECO:0000256" key="1">
    <source>
        <dbReference type="ARBA" id="ARBA00005194"/>
    </source>
</evidence>
<reference evidence="11 12" key="1">
    <citation type="submission" date="2020-10" db="EMBL/GenBank/DDBJ databases">
        <title>Identification of Nocardia species via Next-generation sequencing and recognition of intraspecies genetic diversity.</title>
        <authorList>
            <person name="Li P."/>
            <person name="Li P."/>
            <person name="Lu B."/>
        </authorList>
    </citation>
    <scope>NUCLEOTIDE SEQUENCE [LARGE SCALE GENOMIC DNA]</scope>
    <source>
        <strain evidence="11 12">BJ06-0143</strain>
    </source>
</reference>
<feature type="region of interest" description="Disordered" evidence="9">
    <location>
        <begin position="63"/>
        <end position="89"/>
    </location>
</feature>
<evidence type="ECO:0000259" key="10">
    <source>
        <dbReference type="PROSITE" id="PS50968"/>
    </source>
</evidence>
<dbReference type="PROSITE" id="PS50968">
    <property type="entry name" value="BIOTINYL_LIPOYL"/>
    <property type="match status" value="1"/>
</dbReference>
<evidence type="ECO:0000256" key="8">
    <source>
        <dbReference type="RuleBase" id="RU364072"/>
    </source>
</evidence>
<dbReference type="InterPro" id="IPR001882">
    <property type="entry name" value="Biotin_BS"/>
</dbReference>
<dbReference type="Gene3D" id="2.40.50.100">
    <property type="match status" value="1"/>
</dbReference>
<evidence type="ECO:0000256" key="5">
    <source>
        <dbReference type="ARBA" id="ARBA00023160"/>
    </source>
</evidence>
<dbReference type="CDD" id="cd06850">
    <property type="entry name" value="biotinyl_domain"/>
    <property type="match status" value="1"/>
</dbReference>
<dbReference type="InterPro" id="IPR001249">
    <property type="entry name" value="AcCoA_biotinCC"/>
</dbReference>
<name>A0ABS0DHU0_9NOCA</name>
<dbReference type="Pfam" id="PF00364">
    <property type="entry name" value="Biotin_lipoyl"/>
    <property type="match status" value="1"/>
</dbReference>
<keyword evidence="12" id="KW-1185">Reference proteome</keyword>
<comment type="pathway">
    <text evidence="1 8">Lipid metabolism; fatty acid biosynthesis.</text>
</comment>
<evidence type="ECO:0000256" key="7">
    <source>
        <dbReference type="ARBA" id="ARBA00048501"/>
    </source>
</evidence>
<dbReference type="InterPro" id="IPR000089">
    <property type="entry name" value="Biotin_lipoyl"/>
</dbReference>
<dbReference type="Proteomes" id="UP000707731">
    <property type="component" value="Unassembled WGS sequence"/>
</dbReference>
<feature type="compositionally biased region" description="Low complexity" evidence="9">
    <location>
        <begin position="63"/>
        <end position="80"/>
    </location>
</feature>
<feature type="domain" description="Lipoyl-binding" evidence="10">
    <location>
        <begin position="93"/>
        <end position="169"/>
    </location>
</feature>
<evidence type="ECO:0000256" key="4">
    <source>
        <dbReference type="ARBA" id="ARBA00023098"/>
    </source>
</evidence>
<evidence type="ECO:0000256" key="2">
    <source>
        <dbReference type="ARBA" id="ARBA00022516"/>
    </source>
</evidence>
<keyword evidence="3 8" id="KW-0276">Fatty acid metabolism</keyword>
<proteinExistence type="predicted"/>
<keyword evidence="5 8" id="KW-0275">Fatty acid biosynthesis</keyword>
<dbReference type="PROSITE" id="PS00188">
    <property type="entry name" value="BIOTIN"/>
    <property type="match status" value="1"/>
</dbReference>
<gene>
    <name evidence="11" type="ORF">IU449_26395</name>
</gene>
<dbReference type="InterPro" id="IPR011053">
    <property type="entry name" value="Single_hybrid_motif"/>
</dbReference>
<organism evidence="11 12">
    <name type="scientific">Nocardia higoensis</name>
    <dbReference type="NCBI Taxonomy" id="228599"/>
    <lineage>
        <taxon>Bacteria</taxon>
        <taxon>Bacillati</taxon>
        <taxon>Actinomycetota</taxon>
        <taxon>Actinomycetes</taxon>
        <taxon>Mycobacteriales</taxon>
        <taxon>Nocardiaceae</taxon>
        <taxon>Nocardia</taxon>
    </lineage>
</organism>
<comment type="catalytic activity">
    <reaction evidence="7">
        <text>N(6)-biotinyl-L-lysyl-[protein] + hydrogencarbonate + ATP = N(6)-carboxybiotinyl-L-lysyl-[protein] + ADP + phosphate + H(+)</text>
        <dbReference type="Rhea" id="RHEA:13501"/>
        <dbReference type="Rhea" id="RHEA-COMP:10505"/>
        <dbReference type="Rhea" id="RHEA-COMP:10506"/>
        <dbReference type="ChEBI" id="CHEBI:15378"/>
        <dbReference type="ChEBI" id="CHEBI:17544"/>
        <dbReference type="ChEBI" id="CHEBI:30616"/>
        <dbReference type="ChEBI" id="CHEBI:43474"/>
        <dbReference type="ChEBI" id="CHEBI:83144"/>
        <dbReference type="ChEBI" id="CHEBI:83145"/>
        <dbReference type="ChEBI" id="CHEBI:456216"/>
        <dbReference type="EC" id="6.3.4.14"/>
    </reaction>
    <physiologicalReaction direction="left-to-right" evidence="7">
        <dbReference type="Rhea" id="RHEA:13502"/>
    </physiologicalReaction>
</comment>
<accession>A0ABS0DHU0</accession>
<comment type="caution">
    <text evidence="11">The sequence shown here is derived from an EMBL/GenBank/DDBJ whole genome shotgun (WGS) entry which is preliminary data.</text>
</comment>
<evidence type="ECO:0000256" key="6">
    <source>
        <dbReference type="ARBA" id="ARBA00023267"/>
    </source>
</evidence>
<sequence length="172" mass="17541">MDPVDADLALTVLARHALTILAEAAPYSVTLANGPLMLEITRDGVTAGLDSAATQPVAVASRSASVGPASSGGSPEPASPTADTAPEPLRDNTFTLVAETVGVFYRSPEPGADPFVTEGDPVRVGQQVGIVEAMKLMIPVVATREGRVAGFLVDNGEAVEYGAALMVLEVVA</sequence>
<evidence type="ECO:0000256" key="3">
    <source>
        <dbReference type="ARBA" id="ARBA00022832"/>
    </source>
</evidence>
<dbReference type="PRINTS" id="PR01071">
    <property type="entry name" value="ACOABIOTINCC"/>
</dbReference>
<protein>
    <recommendedName>
        <fullName evidence="8">Biotin carboxyl carrier protein of acetyl-CoA carboxylase</fullName>
    </recommendedName>
</protein>